<reference evidence="2 3" key="1">
    <citation type="submission" date="2022-07" db="EMBL/GenBank/DDBJ databases">
        <title>Photobacterium pectinilyticum sp. nov., a marine bacterium isolated from surface seawater of Qingdao offshore.</title>
        <authorList>
            <person name="Wang X."/>
        </authorList>
    </citation>
    <scope>NUCLEOTIDE SEQUENCE [LARGE SCALE GENOMIC DNA]</scope>
    <source>
        <strain evidence="2 3">ZSDE20</strain>
    </source>
</reference>
<accession>A0ABT1N4G0</accession>
<dbReference type="PROSITE" id="PS51257">
    <property type="entry name" value="PROKAR_LIPOPROTEIN"/>
    <property type="match status" value="1"/>
</dbReference>
<sequence>MIRVALTALSTVFLFACGGGSSSDSTETTAVTMDDVSVRTIGIDQVNISGEDVDFYIKESNVGGVLFDENNKTYSVTDSDSYYHKISWTSATPMRIDVGTQDTNTQAKESKQDDILLNNKEKLWAIAWDDNGELTLSTDVQNPAPIEDKYRIRIFTVEDVWVQVISTAVSSTEVKKGNFSSQMILSNCSGELYLGANQRDICDLDIGKSYLLIVDGENVLLAAEEK</sequence>
<feature type="chain" id="PRO_5045602477" evidence="1">
    <location>
        <begin position="17"/>
        <end position="226"/>
    </location>
</feature>
<gene>
    <name evidence="2" type="ORF">NHN17_11885</name>
</gene>
<evidence type="ECO:0000256" key="1">
    <source>
        <dbReference type="SAM" id="SignalP"/>
    </source>
</evidence>
<feature type="signal peptide" evidence="1">
    <location>
        <begin position="1"/>
        <end position="16"/>
    </location>
</feature>
<name>A0ABT1N4G0_9GAMM</name>
<keyword evidence="1" id="KW-0732">Signal</keyword>
<protein>
    <submittedName>
        <fullName evidence="2">Uncharacterized protein</fullName>
    </submittedName>
</protein>
<dbReference type="Proteomes" id="UP001524460">
    <property type="component" value="Unassembled WGS sequence"/>
</dbReference>
<keyword evidence="3" id="KW-1185">Reference proteome</keyword>
<evidence type="ECO:0000313" key="2">
    <source>
        <dbReference type="EMBL" id="MCQ1058754.1"/>
    </source>
</evidence>
<evidence type="ECO:0000313" key="3">
    <source>
        <dbReference type="Proteomes" id="UP001524460"/>
    </source>
</evidence>
<dbReference type="RefSeq" id="WP_255042773.1">
    <property type="nucleotide sequence ID" value="NZ_JANEYT010000023.1"/>
</dbReference>
<proteinExistence type="predicted"/>
<organism evidence="2 3">
    <name type="scientific">Photobacterium pectinilyticum</name>
    <dbReference type="NCBI Taxonomy" id="2906793"/>
    <lineage>
        <taxon>Bacteria</taxon>
        <taxon>Pseudomonadati</taxon>
        <taxon>Pseudomonadota</taxon>
        <taxon>Gammaproteobacteria</taxon>
        <taxon>Vibrionales</taxon>
        <taxon>Vibrionaceae</taxon>
        <taxon>Photobacterium</taxon>
    </lineage>
</organism>
<comment type="caution">
    <text evidence="2">The sequence shown here is derived from an EMBL/GenBank/DDBJ whole genome shotgun (WGS) entry which is preliminary data.</text>
</comment>
<dbReference type="EMBL" id="JANEYT010000023">
    <property type="protein sequence ID" value="MCQ1058754.1"/>
    <property type="molecule type" value="Genomic_DNA"/>
</dbReference>